<feature type="region of interest" description="Disordered" evidence="5">
    <location>
        <begin position="215"/>
        <end position="251"/>
    </location>
</feature>
<evidence type="ECO:0000259" key="6">
    <source>
        <dbReference type="PROSITE" id="PS50118"/>
    </source>
</evidence>
<dbReference type="STRING" id="1382522.W6MJ74"/>
<sequence length="347" mass="38578">MLPSKSPVVHSLPPLSQMVMISSGQPQMEISAISPPSSGSPSPTSASTQLHKFNANRSTDLAPAMDKCTCKAEGNHIPRPRNAFILFRQKNHQALLEEGSIIKTNPDVSRELGKRWRNLSVEEKSFWNKMAEEEKKKHAEKYPGYKYTPRRAVKKNCPACRARHAIKTHNLNVQNFLAQQQQQQQQQQQEQRIHQQAQHQQQYWNYPVDQQVYQMRSSSSPPTYLNSPQQSANGSSVSSIASSASSASSTGTVSNAYAIKNYTTSLPFPTYSIPPVSAPISPPFSSSNVNGSHLPPPPQVVLAGLPRQHQQQFQQHHQVQGLSLPPISNLSLPPLHVNLQRDVHGSR</sequence>
<evidence type="ECO:0000256" key="5">
    <source>
        <dbReference type="SAM" id="MobiDB-lite"/>
    </source>
</evidence>
<dbReference type="GO" id="GO:0000978">
    <property type="term" value="F:RNA polymerase II cis-regulatory region sequence-specific DNA binding"/>
    <property type="evidence" value="ECO:0007669"/>
    <property type="project" value="TreeGrafter"/>
</dbReference>
<dbReference type="PROSITE" id="PS50118">
    <property type="entry name" value="HMG_BOX_2"/>
    <property type="match status" value="1"/>
</dbReference>
<reference evidence="7" key="1">
    <citation type="submission" date="2013-12" db="EMBL/GenBank/DDBJ databases">
        <authorList>
            <person name="Genoscope - CEA"/>
        </authorList>
    </citation>
    <scope>NUCLEOTIDE SEQUENCE</scope>
    <source>
        <strain evidence="7">CBS 1993</strain>
    </source>
</reference>
<organism evidence="7 8">
    <name type="scientific">Kuraishia capsulata CBS 1993</name>
    <dbReference type="NCBI Taxonomy" id="1382522"/>
    <lineage>
        <taxon>Eukaryota</taxon>
        <taxon>Fungi</taxon>
        <taxon>Dikarya</taxon>
        <taxon>Ascomycota</taxon>
        <taxon>Saccharomycotina</taxon>
        <taxon>Pichiomycetes</taxon>
        <taxon>Pichiales</taxon>
        <taxon>Pichiaceae</taxon>
        <taxon>Kuraishia</taxon>
    </lineage>
</organism>
<evidence type="ECO:0000256" key="4">
    <source>
        <dbReference type="PROSITE-ProRule" id="PRU00267"/>
    </source>
</evidence>
<dbReference type="SMART" id="SM00398">
    <property type="entry name" value="HMG"/>
    <property type="match status" value="1"/>
</dbReference>
<keyword evidence="1" id="KW-0805">Transcription regulation</keyword>
<reference evidence="7" key="2">
    <citation type="submission" date="2014-02" db="EMBL/GenBank/DDBJ databases">
        <title>Complete DNA sequence of /Kuraishia capsulata/ illustrates novel genomic features among budding yeasts (/Saccharomycotina/).</title>
        <authorList>
            <person name="Morales L."/>
            <person name="Noel B."/>
            <person name="Porcel B."/>
            <person name="Marcet-Houben M."/>
            <person name="Hullo M-F."/>
            <person name="Sacerdot C."/>
            <person name="Tekaia F."/>
            <person name="Leh-Louis V."/>
            <person name="Despons L."/>
            <person name="Khanna V."/>
            <person name="Aury J-M."/>
            <person name="Barbe V."/>
            <person name="Couloux A."/>
            <person name="Labadie K."/>
            <person name="Pelletier E."/>
            <person name="Souciet J-L."/>
            <person name="Boekhout T."/>
            <person name="Gabaldon T."/>
            <person name="Wincker P."/>
            <person name="Dujon B."/>
        </authorList>
    </citation>
    <scope>NUCLEOTIDE SEQUENCE</scope>
    <source>
        <strain evidence="7">CBS 1993</strain>
    </source>
</reference>
<keyword evidence="8" id="KW-1185">Reference proteome</keyword>
<dbReference type="Proteomes" id="UP000019384">
    <property type="component" value="Unassembled WGS sequence"/>
</dbReference>
<proteinExistence type="predicted"/>
<dbReference type="InterPro" id="IPR009071">
    <property type="entry name" value="HMG_box_dom"/>
</dbReference>
<dbReference type="GO" id="GO:0001228">
    <property type="term" value="F:DNA-binding transcription activator activity, RNA polymerase II-specific"/>
    <property type="evidence" value="ECO:0007669"/>
    <property type="project" value="TreeGrafter"/>
</dbReference>
<dbReference type="EMBL" id="HG793127">
    <property type="protein sequence ID" value="CDK26549.1"/>
    <property type="molecule type" value="Genomic_DNA"/>
</dbReference>
<feature type="DNA-binding region" description="HMG box" evidence="4">
    <location>
        <begin position="77"/>
        <end position="146"/>
    </location>
</feature>
<accession>W6MJ74</accession>
<keyword evidence="4" id="KW-0539">Nucleus</keyword>
<dbReference type="AlphaFoldDB" id="W6MJ74"/>
<feature type="compositionally biased region" description="Low complexity" evidence="5">
    <location>
        <begin position="231"/>
        <end position="251"/>
    </location>
</feature>
<dbReference type="PANTHER" id="PTHR10270:SF161">
    <property type="entry name" value="SEX-DETERMINING REGION Y PROTEIN"/>
    <property type="match status" value="1"/>
</dbReference>
<name>W6MJ74_9ASCO</name>
<dbReference type="HOGENOM" id="CLU_799417_0_0_1"/>
<dbReference type="FunFam" id="1.10.30.10:FF:000041">
    <property type="entry name" value="HMG box family protein"/>
    <property type="match status" value="1"/>
</dbReference>
<dbReference type="GO" id="GO:0030154">
    <property type="term" value="P:cell differentiation"/>
    <property type="evidence" value="ECO:0007669"/>
    <property type="project" value="TreeGrafter"/>
</dbReference>
<dbReference type="RefSeq" id="XP_022458551.1">
    <property type="nucleotide sequence ID" value="XM_022602780.1"/>
</dbReference>
<keyword evidence="2 4" id="KW-0238">DNA-binding</keyword>
<dbReference type="InterPro" id="IPR036910">
    <property type="entry name" value="HMG_box_dom_sf"/>
</dbReference>
<keyword evidence="3" id="KW-0804">Transcription</keyword>
<dbReference type="GeneID" id="34519939"/>
<gene>
    <name evidence="7" type="ORF">KUCA_T00002521001</name>
</gene>
<feature type="domain" description="HMG box" evidence="6">
    <location>
        <begin position="77"/>
        <end position="146"/>
    </location>
</feature>
<protein>
    <recommendedName>
        <fullName evidence="6">HMG box domain-containing protein</fullName>
    </recommendedName>
</protein>
<dbReference type="OrthoDB" id="6247875at2759"/>
<dbReference type="CDD" id="cd01389">
    <property type="entry name" value="HMG-box_ROX1-like"/>
    <property type="match status" value="1"/>
</dbReference>
<evidence type="ECO:0000256" key="3">
    <source>
        <dbReference type="ARBA" id="ARBA00023163"/>
    </source>
</evidence>
<dbReference type="GO" id="GO:0000122">
    <property type="term" value="P:negative regulation of transcription by RNA polymerase II"/>
    <property type="evidence" value="ECO:0007669"/>
    <property type="project" value="UniProtKB-ARBA"/>
</dbReference>
<evidence type="ECO:0000256" key="1">
    <source>
        <dbReference type="ARBA" id="ARBA00023015"/>
    </source>
</evidence>
<evidence type="ECO:0000313" key="7">
    <source>
        <dbReference type="EMBL" id="CDK26549.1"/>
    </source>
</evidence>
<dbReference type="PANTHER" id="PTHR10270">
    <property type="entry name" value="SOX TRANSCRIPTION FACTOR"/>
    <property type="match status" value="1"/>
</dbReference>
<evidence type="ECO:0000313" key="8">
    <source>
        <dbReference type="Proteomes" id="UP000019384"/>
    </source>
</evidence>
<dbReference type="Gene3D" id="1.10.30.10">
    <property type="entry name" value="High mobility group box domain"/>
    <property type="match status" value="1"/>
</dbReference>
<feature type="compositionally biased region" description="Low complexity" evidence="5">
    <location>
        <begin position="30"/>
        <end position="48"/>
    </location>
</feature>
<dbReference type="SUPFAM" id="SSF47095">
    <property type="entry name" value="HMG-box"/>
    <property type="match status" value="1"/>
</dbReference>
<evidence type="ECO:0000256" key="2">
    <source>
        <dbReference type="ARBA" id="ARBA00023125"/>
    </source>
</evidence>
<feature type="region of interest" description="Disordered" evidence="5">
    <location>
        <begin position="29"/>
        <end position="48"/>
    </location>
</feature>
<dbReference type="InterPro" id="IPR050140">
    <property type="entry name" value="SRY-related_HMG-box_TF-like"/>
</dbReference>
<dbReference type="GO" id="GO:0005634">
    <property type="term" value="C:nucleus"/>
    <property type="evidence" value="ECO:0007669"/>
    <property type="project" value="UniProtKB-UniRule"/>
</dbReference>
<feature type="compositionally biased region" description="Polar residues" evidence="5">
    <location>
        <begin position="215"/>
        <end position="230"/>
    </location>
</feature>
<dbReference type="Pfam" id="PF00505">
    <property type="entry name" value="HMG_box"/>
    <property type="match status" value="1"/>
</dbReference>